<keyword evidence="1" id="KW-0547">Nucleotide-binding</keyword>
<dbReference type="PANTHER" id="PTHR18934:SF99">
    <property type="entry name" value="ATP-DEPENDENT RNA HELICASE DHX37-RELATED"/>
    <property type="match status" value="1"/>
</dbReference>
<sequence length="586" mass="66420">MTEHQKITFPMLLQRLDALMLRDKQRFARRLHGVKKVKNPDAQQAIYQEMAKEIEQAAGKVVLREAARPAITYPENLPVSQKKQDILEAVRDHQVVIVAGETGSGKTTQLPKICMELGRGVKGLIGHTQPRRLAARTVANRIAEELQTEPGGCIGYKVRFSDHVSDNTMVKLMTDGILLAEIQQDRLLMQYDTIIIDEAHERSLNIDFLLGYLKELLPRRPDLKIIITSATIDPERFSKHFNNAPIIEVSGRTYPVEVRYRPIVEEADDTERDQLQAIFDAVDELGNESAGDILIFMSGEREIRDTADALSKRDLRHTEILPLYARLSNSEQNRVFQPHGGRRIVLATNVAETSLTVPGIKYVIDPGTARISRYSYRTKVQRLPIEPVSQASANQRKGRCGRVSEGICIRLYSEDDFLSRPEFTDPEILRTNLASVILQMTALGLGDIAAFPFVEAPDKRNIQDGVRLLEELGAITTDEQATVYKLTPLGRQLSQLPVDPRLARMVLEAQKHGCVREAMIITSALSIQDPRERPMDKQQASDEKHRRFHDKESDFLAFVNLWNYLGEQQKALSSNQFRRQCRVDFL</sequence>
<dbReference type="EMBL" id="QMCK01000109">
    <property type="protein sequence ID" value="RAY19515.1"/>
    <property type="molecule type" value="Genomic_DNA"/>
</dbReference>
<dbReference type="InterPro" id="IPR048333">
    <property type="entry name" value="HA2_WH"/>
</dbReference>
<protein>
    <submittedName>
        <fullName evidence="7">ATP-dependent RNA helicase HrpA</fullName>
    </submittedName>
</protein>
<dbReference type="GO" id="GO:0004386">
    <property type="term" value="F:helicase activity"/>
    <property type="evidence" value="ECO:0007669"/>
    <property type="project" value="UniProtKB-KW"/>
</dbReference>
<gene>
    <name evidence="7" type="primary">hrpA</name>
    <name evidence="7" type="ORF">DP181_24010</name>
</gene>
<dbReference type="InterPro" id="IPR027417">
    <property type="entry name" value="P-loop_NTPase"/>
</dbReference>
<evidence type="ECO:0000256" key="1">
    <source>
        <dbReference type="ARBA" id="ARBA00022741"/>
    </source>
</evidence>
<dbReference type="InterPro" id="IPR011545">
    <property type="entry name" value="DEAD/DEAH_box_helicase_dom"/>
</dbReference>
<dbReference type="InterPro" id="IPR014001">
    <property type="entry name" value="Helicase_ATP-bd"/>
</dbReference>
<dbReference type="RefSeq" id="WP_112019895.1">
    <property type="nucleotide sequence ID" value="NZ_QMCK01000109.1"/>
</dbReference>
<dbReference type="Pfam" id="PF00270">
    <property type="entry name" value="DEAD"/>
    <property type="match status" value="1"/>
</dbReference>
<keyword evidence="8" id="KW-1185">Reference proteome</keyword>
<dbReference type="InterPro" id="IPR001650">
    <property type="entry name" value="Helicase_C-like"/>
</dbReference>
<dbReference type="Proteomes" id="UP000250603">
    <property type="component" value="Unassembled WGS sequence"/>
</dbReference>
<dbReference type="PROSITE" id="PS51194">
    <property type="entry name" value="HELICASE_CTER"/>
    <property type="match status" value="1"/>
</dbReference>
<keyword evidence="3 7" id="KW-0347">Helicase</keyword>
<dbReference type="PROSITE" id="PS51192">
    <property type="entry name" value="HELICASE_ATP_BIND_1"/>
    <property type="match status" value="1"/>
</dbReference>
<evidence type="ECO:0000313" key="7">
    <source>
        <dbReference type="EMBL" id="RAY19515.1"/>
    </source>
</evidence>
<keyword evidence="4" id="KW-0067">ATP-binding</keyword>
<feature type="non-terminal residue" evidence="7">
    <location>
        <position position="586"/>
    </location>
</feature>
<name>A0ABX9EUG8_9ENTR</name>
<accession>A0ABX9EUG8</accession>
<evidence type="ECO:0000256" key="2">
    <source>
        <dbReference type="ARBA" id="ARBA00022801"/>
    </source>
</evidence>
<organism evidence="7 8">
    <name type="scientific">Enterobacter kobei</name>
    <dbReference type="NCBI Taxonomy" id="208224"/>
    <lineage>
        <taxon>Bacteria</taxon>
        <taxon>Pseudomonadati</taxon>
        <taxon>Pseudomonadota</taxon>
        <taxon>Gammaproteobacteria</taxon>
        <taxon>Enterobacterales</taxon>
        <taxon>Enterobacteriaceae</taxon>
        <taxon>Enterobacter</taxon>
        <taxon>Enterobacter cloacae complex</taxon>
    </lineage>
</organism>
<dbReference type="SMART" id="SM00847">
    <property type="entry name" value="HA2"/>
    <property type="match status" value="1"/>
</dbReference>
<dbReference type="NCBIfam" id="TIGR01967">
    <property type="entry name" value="DEAH_box_HrpA"/>
    <property type="match status" value="1"/>
</dbReference>
<dbReference type="Gene3D" id="3.40.50.300">
    <property type="entry name" value="P-loop containing nucleotide triphosphate hydrolases"/>
    <property type="match status" value="2"/>
</dbReference>
<feature type="domain" description="Helicase ATP-binding" evidence="5">
    <location>
        <begin position="87"/>
        <end position="250"/>
    </location>
</feature>
<dbReference type="InterPro" id="IPR010222">
    <property type="entry name" value="RNA_helicase_HrpA"/>
</dbReference>
<keyword evidence="2" id="KW-0378">Hydrolase</keyword>
<evidence type="ECO:0000256" key="4">
    <source>
        <dbReference type="ARBA" id="ARBA00022840"/>
    </source>
</evidence>
<dbReference type="Pfam" id="PF00271">
    <property type="entry name" value="Helicase_C"/>
    <property type="match status" value="1"/>
</dbReference>
<dbReference type="PANTHER" id="PTHR18934">
    <property type="entry name" value="ATP-DEPENDENT RNA HELICASE"/>
    <property type="match status" value="1"/>
</dbReference>
<dbReference type="SMART" id="SM00490">
    <property type="entry name" value="HELICc"/>
    <property type="match status" value="1"/>
</dbReference>
<evidence type="ECO:0000259" key="5">
    <source>
        <dbReference type="PROSITE" id="PS51192"/>
    </source>
</evidence>
<dbReference type="SMART" id="SM00487">
    <property type="entry name" value="DEXDc"/>
    <property type="match status" value="1"/>
</dbReference>
<feature type="domain" description="Helicase C-terminal" evidence="6">
    <location>
        <begin position="277"/>
        <end position="444"/>
    </location>
</feature>
<dbReference type="Pfam" id="PF21010">
    <property type="entry name" value="HA2_C"/>
    <property type="match status" value="1"/>
</dbReference>
<comment type="caution">
    <text evidence="7">The sequence shown here is derived from an EMBL/GenBank/DDBJ whole genome shotgun (WGS) entry which is preliminary data.</text>
</comment>
<dbReference type="InterPro" id="IPR003593">
    <property type="entry name" value="AAA+_ATPase"/>
</dbReference>
<evidence type="ECO:0000259" key="6">
    <source>
        <dbReference type="PROSITE" id="PS51194"/>
    </source>
</evidence>
<evidence type="ECO:0000256" key="3">
    <source>
        <dbReference type="ARBA" id="ARBA00022806"/>
    </source>
</evidence>
<dbReference type="Gene3D" id="1.20.120.1080">
    <property type="match status" value="1"/>
</dbReference>
<dbReference type="SUPFAM" id="SSF52540">
    <property type="entry name" value="P-loop containing nucleoside triphosphate hydrolases"/>
    <property type="match status" value="1"/>
</dbReference>
<dbReference type="CDD" id="cd17989">
    <property type="entry name" value="DEXHc_HrpA"/>
    <property type="match status" value="1"/>
</dbReference>
<dbReference type="SMART" id="SM00382">
    <property type="entry name" value="AAA"/>
    <property type="match status" value="1"/>
</dbReference>
<evidence type="ECO:0000313" key="8">
    <source>
        <dbReference type="Proteomes" id="UP000250603"/>
    </source>
</evidence>
<dbReference type="CDD" id="cd18791">
    <property type="entry name" value="SF2_C_RHA"/>
    <property type="match status" value="1"/>
</dbReference>
<proteinExistence type="predicted"/>
<dbReference type="InterPro" id="IPR007502">
    <property type="entry name" value="Helicase-assoc_dom"/>
</dbReference>
<dbReference type="Pfam" id="PF04408">
    <property type="entry name" value="WHD_HA2"/>
    <property type="match status" value="1"/>
</dbReference>
<reference evidence="7 8" key="1">
    <citation type="submission" date="2018-06" db="EMBL/GenBank/DDBJ databases">
        <title>ACT-28, a chromosomally-encoded AmpC with carbapenemase activity from Enterobacter kobei.</title>
        <authorList>
            <person name="Jousset A.B."/>
            <person name="Oueslati S."/>
            <person name="Bernabeu S."/>
            <person name="Takissian J."/>
            <person name="Creton E."/>
            <person name="Vogel A."/>
            <person name="Cotellon G."/>
            <person name="Bonnin R.A."/>
            <person name="Dortet L."/>
            <person name="Naas T."/>
        </authorList>
    </citation>
    <scope>NUCLEOTIDE SEQUENCE [LARGE SCALE GENOMIC DNA]</scope>
    <source>
        <strain evidence="7 8">149H6</strain>
    </source>
</reference>